<evidence type="ECO:0000313" key="6">
    <source>
        <dbReference type="Proteomes" id="UP000632740"/>
    </source>
</evidence>
<evidence type="ECO:0000313" key="5">
    <source>
        <dbReference type="EMBL" id="GIG20249.1"/>
    </source>
</evidence>
<dbReference type="SMART" id="SM00345">
    <property type="entry name" value="HTH_GNTR"/>
    <property type="match status" value="2"/>
</dbReference>
<dbReference type="EMBL" id="BONK01000003">
    <property type="protein sequence ID" value="GIG20249.1"/>
    <property type="molecule type" value="Genomic_DNA"/>
</dbReference>
<protein>
    <recommendedName>
        <fullName evidence="4">HTH gntR-type domain-containing protein</fullName>
    </recommendedName>
</protein>
<keyword evidence="2" id="KW-0238">DNA-binding</keyword>
<dbReference type="SUPFAM" id="SSF46785">
    <property type="entry name" value="Winged helix' DNA-binding domain"/>
    <property type="match status" value="2"/>
</dbReference>
<dbReference type="Proteomes" id="UP000632740">
    <property type="component" value="Unassembled WGS sequence"/>
</dbReference>
<dbReference type="Gene3D" id="1.10.10.10">
    <property type="entry name" value="Winged helix-like DNA-binding domain superfamily/Winged helix DNA-binding domain"/>
    <property type="match status" value="2"/>
</dbReference>
<dbReference type="InterPro" id="IPR036390">
    <property type="entry name" value="WH_DNA-bd_sf"/>
</dbReference>
<evidence type="ECO:0000256" key="2">
    <source>
        <dbReference type="ARBA" id="ARBA00023125"/>
    </source>
</evidence>
<evidence type="ECO:0000259" key="4">
    <source>
        <dbReference type="PROSITE" id="PS50949"/>
    </source>
</evidence>
<dbReference type="InterPro" id="IPR000524">
    <property type="entry name" value="Tscrpt_reg_HTH_GntR"/>
</dbReference>
<sequence>MPIPTTPIDLIGTPARDEVYELLLRKLVGGDLAPGSRLSDRELLATTHSSRAPLREALNRLAHLGLVQVVPRQYTEVAPLDGRRAREALAVQGEVLAQAVVEAVPALSDHDRRSLADLVDDGSDVQTVRRGLIGVFLAAAGNREYARICDDVGPYVERALRLLPALDTERLHGHLRELARRAVDGGAEPAAAAWCAAQEELAAAPFPGSGVGDGRPSAPAEVATLREKAAATIEEAIADGTLVPGEMLRESALMAWLGISRTPVREALLQLSGRGVVEVEHHRPARVATMEPATVRDALRAVIVLRRLGVREAMRDDPVALTTTMRSAHRDPVDLRTADDVVALTTAVADALEAASHNAVWLGVHRGLTARVRWYAVHDPEVVGLLDPALVVELIDAIAGGRTDEAQRVLSSLHARIPRTAR</sequence>
<feature type="domain" description="HTH gntR-type" evidence="4">
    <location>
        <begin position="13"/>
        <end position="80"/>
    </location>
</feature>
<dbReference type="PANTHER" id="PTHR43537:SF5">
    <property type="entry name" value="UXU OPERON TRANSCRIPTIONAL REGULATOR"/>
    <property type="match status" value="1"/>
</dbReference>
<keyword evidence="6" id="KW-1185">Reference proteome</keyword>
<organism evidence="5 6">
    <name type="scientific">Cellulomonas chitinilytica</name>
    <dbReference type="NCBI Taxonomy" id="398759"/>
    <lineage>
        <taxon>Bacteria</taxon>
        <taxon>Bacillati</taxon>
        <taxon>Actinomycetota</taxon>
        <taxon>Actinomycetes</taxon>
        <taxon>Micrococcales</taxon>
        <taxon>Cellulomonadaceae</taxon>
        <taxon>Cellulomonas</taxon>
    </lineage>
</organism>
<feature type="domain" description="HTH gntR-type" evidence="4">
    <location>
        <begin position="223"/>
        <end position="290"/>
    </location>
</feature>
<name>A0A919P360_9CELL</name>
<gene>
    <name evidence="5" type="ORF">Cch01nite_09730</name>
</gene>
<dbReference type="RefSeq" id="WP_203749378.1">
    <property type="nucleotide sequence ID" value="NZ_BONK01000003.1"/>
</dbReference>
<dbReference type="InterPro" id="IPR036388">
    <property type="entry name" value="WH-like_DNA-bd_sf"/>
</dbReference>
<proteinExistence type="predicted"/>
<evidence type="ECO:0000256" key="3">
    <source>
        <dbReference type="ARBA" id="ARBA00023163"/>
    </source>
</evidence>
<dbReference type="AlphaFoldDB" id="A0A919P360"/>
<dbReference type="PANTHER" id="PTHR43537">
    <property type="entry name" value="TRANSCRIPTIONAL REGULATOR, GNTR FAMILY"/>
    <property type="match status" value="1"/>
</dbReference>
<dbReference type="Pfam" id="PF00392">
    <property type="entry name" value="GntR"/>
    <property type="match status" value="2"/>
</dbReference>
<comment type="caution">
    <text evidence="5">The sequence shown here is derived from an EMBL/GenBank/DDBJ whole genome shotgun (WGS) entry which is preliminary data.</text>
</comment>
<dbReference type="PROSITE" id="PS50949">
    <property type="entry name" value="HTH_GNTR"/>
    <property type="match status" value="2"/>
</dbReference>
<accession>A0A919P360</accession>
<evidence type="ECO:0000256" key="1">
    <source>
        <dbReference type="ARBA" id="ARBA00023015"/>
    </source>
</evidence>
<keyword evidence="1" id="KW-0805">Transcription regulation</keyword>
<dbReference type="GO" id="GO:0003700">
    <property type="term" value="F:DNA-binding transcription factor activity"/>
    <property type="evidence" value="ECO:0007669"/>
    <property type="project" value="InterPro"/>
</dbReference>
<keyword evidence="3" id="KW-0804">Transcription</keyword>
<dbReference type="GO" id="GO:0003677">
    <property type="term" value="F:DNA binding"/>
    <property type="evidence" value="ECO:0007669"/>
    <property type="project" value="UniProtKB-KW"/>
</dbReference>
<reference evidence="5" key="1">
    <citation type="submission" date="2021-01" db="EMBL/GenBank/DDBJ databases">
        <title>Whole genome shotgun sequence of Cellulomonas chitinilytica NBRC 110799.</title>
        <authorList>
            <person name="Komaki H."/>
            <person name="Tamura T."/>
        </authorList>
    </citation>
    <scope>NUCLEOTIDE SEQUENCE</scope>
    <source>
        <strain evidence="5">NBRC 110799</strain>
    </source>
</reference>